<dbReference type="Proteomes" id="UP000184334">
    <property type="component" value="Unassembled WGS sequence"/>
</dbReference>
<dbReference type="NCBIfam" id="NF008165">
    <property type="entry name" value="PRK10917.1-3"/>
    <property type="match status" value="1"/>
</dbReference>
<dbReference type="CDD" id="cd17992">
    <property type="entry name" value="DEXHc_RecG"/>
    <property type="match status" value="1"/>
</dbReference>
<dbReference type="GO" id="GO:0005524">
    <property type="term" value="F:ATP binding"/>
    <property type="evidence" value="ECO:0007669"/>
    <property type="project" value="UniProtKB-KW"/>
</dbReference>
<protein>
    <recommendedName>
        <fullName evidence="2 15">ATP-dependent DNA helicase RecG</fullName>
        <ecNumber evidence="13 15">5.6.2.4</ecNumber>
    </recommendedName>
</protein>
<evidence type="ECO:0000256" key="1">
    <source>
        <dbReference type="ARBA" id="ARBA00007504"/>
    </source>
</evidence>
<keyword evidence="8" id="KW-0238">DNA-binding</keyword>
<dbReference type="InterPro" id="IPR045562">
    <property type="entry name" value="RecG_dom3_C"/>
</dbReference>
<evidence type="ECO:0000256" key="2">
    <source>
        <dbReference type="ARBA" id="ARBA00017846"/>
    </source>
</evidence>
<dbReference type="InterPro" id="IPR004609">
    <property type="entry name" value="ATP-dep_DNA_helicase_RecG"/>
</dbReference>
<evidence type="ECO:0000313" key="19">
    <source>
        <dbReference type="Proteomes" id="UP000184334"/>
    </source>
</evidence>
<dbReference type="InterPro" id="IPR012340">
    <property type="entry name" value="NA-bd_OB-fold"/>
</dbReference>
<evidence type="ECO:0000256" key="13">
    <source>
        <dbReference type="ARBA" id="ARBA00034808"/>
    </source>
</evidence>
<evidence type="ECO:0000313" key="18">
    <source>
        <dbReference type="EMBL" id="SHE33579.1"/>
    </source>
</evidence>
<dbReference type="NCBIfam" id="NF008168">
    <property type="entry name" value="PRK10917.2-2"/>
    <property type="match status" value="1"/>
</dbReference>
<keyword evidence="4 15" id="KW-0227">DNA damage</keyword>
<keyword evidence="3 15" id="KW-0547">Nucleotide-binding</keyword>
<dbReference type="GO" id="GO:0003677">
    <property type="term" value="F:DNA binding"/>
    <property type="evidence" value="ECO:0007669"/>
    <property type="project" value="UniProtKB-KW"/>
</dbReference>
<dbReference type="SUPFAM" id="SSF69008">
    <property type="entry name" value="RecG, N-terminal domain"/>
    <property type="match status" value="1"/>
</dbReference>
<dbReference type="InterPro" id="IPR047112">
    <property type="entry name" value="RecG/Mfd"/>
</dbReference>
<dbReference type="InterPro" id="IPR014001">
    <property type="entry name" value="Helicase_ATP-bd"/>
</dbReference>
<dbReference type="PANTHER" id="PTHR47964:SF1">
    <property type="entry name" value="ATP-DEPENDENT DNA HELICASE HOMOLOG RECG, CHLOROPLASTIC"/>
    <property type="match status" value="1"/>
</dbReference>
<dbReference type="RefSeq" id="WP_072862582.1">
    <property type="nucleotide sequence ID" value="NZ_FQUI01000002.1"/>
</dbReference>
<dbReference type="SUPFAM" id="SSF50249">
    <property type="entry name" value="Nucleic acid-binding proteins"/>
    <property type="match status" value="1"/>
</dbReference>
<evidence type="ECO:0000256" key="4">
    <source>
        <dbReference type="ARBA" id="ARBA00022763"/>
    </source>
</evidence>
<comment type="similarity">
    <text evidence="1 15">Belongs to the helicase family. RecG subfamily.</text>
</comment>
<dbReference type="Pfam" id="PF00270">
    <property type="entry name" value="DEAD"/>
    <property type="match status" value="1"/>
</dbReference>
<evidence type="ECO:0000256" key="11">
    <source>
        <dbReference type="ARBA" id="ARBA00023235"/>
    </source>
</evidence>
<evidence type="ECO:0000256" key="5">
    <source>
        <dbReference type="ARBA" id="ARBA00022801"/>
    </source>
</evidence>
<keyword evidence="19" id="KW-1185">Reference proteome</keyword>
<keyword evidence="6 15" id="KW-0347">Helicase</keyword>
<organism evidence="18 19">
    <name type="scientific">Marinitoga hydrogenitolerans (strain DSM 16785 / JCM 12826 / AT1271)</name>
    <dbReference type="NCBI Taxonomy" id="1122195"/>
    <lineage>
        <taxon>Bacteria</taxon>
        <taxon>Thermotogati</taxon>
        <taxon>Thermotogota</taxon>
        <taxon>Thermotogae</taxon>
        <taxon>Petrotogales</taxon>
        <taxon>Petrotogaceae</taxon>
        <taxon>Marinitoga</taxon>
    </lineage>
</organism>
<gene>
    <name evidence="18" type="ORF">SAMN02745164_00242</name>
</gene>
<accession>A0A1M4SN29</accession>
<evidence type="ECO:0000259" key="16">
    <source>
        <dbReference type="PROSITE" id="PS51192"/>
    </source>
</evidence>
<comment type="function">
    <text evidence="15">Plays a critical role in recombination and DNA repair. Helps process Holliday junction intermediates to mature products by catalyzing branch migration. Has replication fork regression activity, unwinds stalled or blocked replication forks to make a HJ that can be resolved. Has a DNA unwinding activity characteristic of a DNA helicase with 3'-5' polarity.</text>
</comment>
<dbReference type="EMBL" id="FQUI01000002">
    <property type="protein sequence ID" value="SHE33579.1"/>
    <property type="molecule type" value="Genomic_DNA"/>
</dbReference>
<dbReference type="InterPro" id="IPR036845">
    <property type="entry name" value="RecG_N_sf"/>
</dbReference>
<dbReference type="Gene3D" id="2.40.50.140">
    <property type="entry name" value="Nucleic acid-binding proteins"/>
    <property type="match status" value="1"/>
</dbReference>
<keyword evidence="9 15" id="KW-0233">DNA recombination</keyword>
<dbReference type="Gene3D" id="1.20.120.630">
    <property type="entry name" value="RecG, N-terminal domain"/>
    <property type="match status" value="1"/>
</dbReference>
<dbReference type="SUPFAM" id="SSF52540">
    <property type="entry name" value="P-loop containing nucleoside triphosphate hydrolases"/>
    <property type="match status" value="2"/>
</dbReference>
<dbReference type="Gene3D" id="3.40.50.300">
    <property type="entry name" value="P-loop containing nucleotide triphosphate hydrolases"/>
    <property type="match status" value="2"/>
</dbReference>
<reference evidence="18" key="1">
    <citation type="submission" date="2016-11" db="EMBL/GenBank/DDBJ databases">
        <authorList>
            <person name="Varghese N."/>
            <person name="Submissions S."/>
        </authorList>
    </citation>
    <scope>NUCLEOTIDE SEQUENCE [LARGE SCALE GENOMIC DNA]</scope>
    <source>
        <strain evidence="18">DSM 16785</strain>
    </source>
</reference>
<feature type="domain" description="Helicase C-terminal" evidence="17">
    <location>
        <begin position="550"/>
        <end position="715"/>
    </location>
</feature>
<dbReference type="Pfam" id="PF17191">
    <property type="entry name" value="RecG_wedge"/>
    <property type="match status" value="1"/>
</dbReference>
<dbReference type="InterPro" id="IPR027417">
    <property type="entry name" value="P-loop_NTPase"/>
</dbReference>
<dbReference type="EC" id="5.6.2.4" evidence="13 15"/>
<keyword evidence="10 15" id="KW-0234">DNA repair</keyword>
<dbReference type="STRING" id="1122195.SAMN02745164_00242"/>
<evidence type="ECO:0000256" key="7">
    <source>
        <dbReference type="ARBA" id="ARBA00022840"/>
    </source>
</evidence>
<dbReference type="AlphaFoldDB" id="A0A1M4SN29"/>
<evidence type="ECO:0000256" key="15">
    <source>
        <dbReference type="RuleBase" id="RU363016"/>
    </source>
</evidence>
<evidence type="ECO:0000256" key="6">
    <source>
        <dbReference type="ARBA" id="ARBA00022806"/>
    </source>
</evidence>
<dbReference type="PROSITE" id="PS51192">
    <property type="entry name" value="HELICASE_ATP_BIND_1"/>
    <property type="match status" value="1"/>
</dbReference>
<dbReference type="OrthoDB" id="9804325at2"/>
<dbReference type="GO" id="GO:0006281">
    <property type="term" value="P:DNA repair"/>
    <property type="evidence" value="ECO:0007669"/>
    <property type="project" value="UniProtKB-UniRule"/>
</dbReference>
<evidence type="ECO:0000256" key="12">
    <source>
        <dbReference type="ARBA" id="ARBA00034617"/>
    </source>
</evidence>
<keyword evidence="7 15" id="KW-0067">ATP-binding</keyword>
<sequence length="780" mass="90815">MHLEDFFNNLELFLNLGLSKKISSDNFFNEIYNFCKKNIDLIEKEKGLKEKIGSFLAYYKPINSLSEERQTKRIKEGFKLIEKLRNQYLIDEPKLPHKDLPLKTDIKFIKGVGNKRASIMREFGINNIEDTFYFFPRDYEDRREIKKIIDCYHGQNCLIVGNIVNFEEKKIGTLKILSYVLEDTDNSIIVLTWFNQDFIKKFLQPGLKVAVYGTVEIEFGRKQMKNPDFQIISSIKEVKTGIFPIYSLRKGLYQNNMRTIFTETIEYSHYMKEFLPDKILEKYNFIDFPKRIKGIHFPKSFYHLKKAKETLKYEEIFLFEFSVLIQKQKIQSKEGIAKNIKGELTKKFISLLPFKLTNSQKKVFEEIRKDMKKNIPMNRLLQGDVGSGKTVVSELALIDNFECGFQGAVMVPTSVLAKQQYKKLKNDFEKLGIKTELLLGETKKSDKKRIKEKLINNEIDVLIGTHALIQDDVEFKSLGLVVIDEQHRFGVKQRLALIKKGKMPDILFMTATPIPRTLAMTLYGDLDVSLITEMPTGRKKIKTLLVKENKLNEIYKFIEKELKLGNQVFFVYPLIDESEILDLKAATEMYEILKSKFKKYGVGLLHGKMTSDEKNTIMEKFVTKDFHVLVSTTVIEVGVDIPDATVMVIEHAERFGLSQLHQLRGRVGRSKKQAYCFLVTSQNISNETQEKLIKFASTTNGFEVSEIDLQWRGPGKFFGTEQHGLPDFKFLDILNDPELIEKARNDVLRILEEDPHLKKYKNLKKEIYRRYGKKLKMLEA</sequence>
<comment type="caution">
    <text evidence="18">The sequence shown here is derived from an EMBL/GenBank/DDBJ whole genome shotgun (WGS) entry which is preliminary data.</text>
</comment>
<evidence type="ECO:0000256" key="8">
    <source>
        <dbReference type="ARBA" id="ARBA00023125"/>
    </source>
</evidence>
<comment type="catalytic activity">
    <reaction evidence="14 15">
        <text>ATP + H2O = ADP + phosphate + H(+)</text>
        <dbReference type="Rhea" id="RHEA:13065"/>
        <dbReference type="ChEBI" id="CHEBI:15377"/>
        <dbReference type="ChEBI" id="CHEBI:15378"/>
        <dbReference type="ChEBI" id="CHEBI:30616"/>
        <dbReference type="ChEBI" id="CHEBI:43474"/>
        <dbReference type="ChEBI" id="CHEBI:456216"/>
        <dbReference type="EC" id="5.6.2.4"/>
    </reaction>
</comment>
<dbReference type="InterPro" id="IPR001650">
    <property type="entry name" value="Helicase_C-like"/>
</dbReference>
<evidence type="ECO:0000256" key="10">
    <source>
        <dbReference type="ARBA" id="ARBA00023204"/>
    </source>
</evidence>
<comment type="catalytic activity">
    <reaction evidence="12 15">
        <text>Couples ATP hydrolysis with the unwinding of duplex DNA by translocating in the 3'-5' direction.</text>
        <dbReference type="EC" id="5.6.2.4"/>
    </reaction>
</comment>
<evidence type="ECO:0000256" key="9">
    <source>
        <dbReference type="ARBA" id="ARBA00023172"/>
    </source>
</evidence>
<dbReference type="Pfam" id="PF00271">
    <property type="entry name" value="Helicase_C"/>
    <property type="match status" value="1"/>
</dbReference>
<keyword evidence="5 15" id="KW-0378">Hydrolase</keyword>
<dbReference type="SMART" id="SM00490">
    <property type="entry name" value="HELICc"/>
    <property type="match status" value="1"/>
</dbReference>
<dbReference type="CDD" id="cd04488">
    <property type="entry name" value="RecG_wedge_OBF"/>
    <property type="match status" value="1"/>
</dbReference>
<dbReference type="GO" id="GO:0006310">
    <property type="term" value="P:DNA recombination"/>
    <property type="evidence" value="ECO:0007669"/>
    <property type="project" value="UniProtKB-UniRule"/>
</dbReference>
<proteinExistence type="inferred from homology"/>
<dbReference type="PANTHER" id="PTHR47964">
    <property type="entry name" value="ATP-DEPENDENT DNA HELICASE HOMOLOG RECG, CHLOROPLASTIC"/>
    <property type="match status" value="1"/>
</dbReference>
<feature type="domain" description="Helicase ATP-binding" evidence="16">
    <location>
        <begin position="370"/>
        <end position="531"/>
    </location>
</feature>
<name>A0A1M4SN29_MARH1</name>
<dbReference type="SMART" id="SM00487">
    <property type="entry name" value="DEXDc"/>
    <property type="match status" value="1"/>
</dbReference>
<evidence type="ECO:0000256" key="3">
    <source>
        <dbReference type="ARBA" id="ARBA00022741"/>
    </source>
</evidence>
<evidence type="ECO:0000259" key="17">
    <source>
        <dbReference type="PROSITE" id="PS51194"/>
    </source>
</evidence>
<dbReference type="NCBIfam" id="TIGR00643">
    <property type="entry name" value="recG"/>
    <property type="match status" value="1"/>
</dbReference>
<dbReference type="GO" id="GO:0016887">
    <property type="term" value="F:ATP hydrolysis activity"/>
    <property type="evidence" value="ECO:0007669"/>
    <property type="project" value="RHEA"/>
</dbReference>
<evidence type="ECO:0000256" key="14">
    <source>
        <dbReference type="ARBA" id="ARBA00048988"/>
    </source>
</evidence>
<dbReference type="Pfam" id="PF17190">
    <property type="entry name" value="RecG_N"/>
    <property type="match status" value="1"/>
</dbReference>
<dbReference type="GO" id="GO:0043138">
    <property type="term" value="F:3'-5' DNA helicase activity"/>
    <property type="evidence" value="ECO:0007669"/>
    <property type="project" value="UniProtKB-EC"/>
</dbReference>
<keyword evidence="11" id="KW-0413">Isomerase</keyword>
<dbReference type="InterPro" id="IPR011545">
    <property type="entry name" value="DEAD/DEAH_box_helicase_dom"/>
</dbReference>
<dbReference type="PROSITE" id="PS51194">
    <property type="entry name" value="HELICASE_CTER"/>
    <property type="match status" value="1"/>
</dbReference>
<dbReference type="Pfam" id="PF19833">
    <property type="entry name" value="RecG_dom3_C"/>
    <property type="match status" value="1"/>
</dbReference>
<dbReference type="InterPro" id="IPR028993">
    <property type="entry name" value="RecG_N"/>
</dbReference>
<dbReference type="InterPro" id="IPR033454">
    <property type="entry name" value="RecG_wedge"/>
</dbReference>
<dbReference type="CDD" id="cd18811">
    <property type="entry name" value="SF2_C_RecG"/>
    <property type="match status" value="1"/>
</dbReference>